<keyword evidence="1" id="KW-0812">Transmembrane</keyword>
<evidence type="ECO:0000256" key="1">
    <source>
        <dbReference type="SAM" id="Phobius"/>
    </source>
</evidence>
<reference evidence="2" key="1">
    <citation type="submission" date="2019-08" db="EMBL/GenBank/DDBJ databases">
        <authorList>
            <person name="Kucharzyk K."/>
            <person name="Murdoch R.W."/>
            <person name="Higgins S."/>
            <person name="Loffler F."/>
        </authorList>
    </citation>
    <scope>NUCLEOTIDE SEQUENCE</scope>
</reference>
<dbReference type="AlphaFoldDB" id="A0A645D7R3"/>
<dbReference type="EMBL" id="VSSQ01033402">
    <property type="protein sequence ID" value="MPM84983.1"/>
    <property type="molecule type" value="Genomic_DNA"/>
</dbReference>
<organism evidence="2">
    <name type="scientific">bioreactor metagenome</name>
    <dbReference type="NCBI Taxonomy" id="1076179"/>
    <lineage>
        <taxon>unclassified sequences</taxon>
        <taxon>metagenomes</taxon>
        <taxon>ecological metagenomes</taxon>
    </lineage>
</organism>
<sequence length="68" mass="8098">MWDELVRWWRVENALWDCYWNALERKDQESVRYCADHSLLLSVFWLVALVSGLMAFGMVVQFLQGGCR</sequence>
<evidence type="ECO:0000313" key="2">
    <source>
        <dbReference type="EMBL" id="MPM84983.1"/>
    </source>
</evidence>
<keyword evidence="1" id="KW-0472">Membrane</keyword>
<name>A0A645D7R3_9ZZZZ</name>
<gene>
    <name evidence="2" type="ORF">SDC9_132060</name>
</gene>
<proteinExistence type="predicted"/>
<accession>A0A645D7R3</accession>
<comment type="caution">
    <text evidence="2">The sequence shown here is derived from an EMBL/GenBank/DDBJ whole genome shotgun (WGS) entry which is preliminary data.</text>
</comment>
<protein>
    <submittedName>
        <fullName evidence="2">Uncharacterized protein</fullName>
    </submittedName>
</protein>
<keyword evidence="1" id="KW-1133">Transmembrane helix</keyword>
<feature type="transmembrane region" description="Helical" evidence="1">
    <location>
        <begin position="39"/>
        <end position="63"/>
    </location>
</feature>